<gene>
    <name evidence="1" type="ORF">RND61_30320</name>
</gene>
<accession>A0ABU3QU66</accession>
<keyword evidence="2" id="KW-1185">Reference proteome</keyword>
<reference evidence="1 2" key="1">
    <citation type="submission" date="2023-09" db="EMBL/GenBank/DDBJ databases">
        <title>Streptomyces sp. nov.: A antagonism against Alternaria gaisen Producing Streptochlin, Isolated from Tamarix root soil.</title>
        <authorList>
            <person name="Chen Y."/>
        </authorList>
    </citation>
    <scope>NUCLEOTIDE SEQUENCE [LARGE SCALE GENOMIC DNA]</scope>
    <source>
        <strain evidence="1 2">TRM76323</strain>
    </source>
</reference>
<proteinExistence type="predicted"/>
<dbReference type="RefSeq" id="WP_315881367.1">
    <property type="nucleotide sequence ID" value="NZ_JAWCTQ010000062.1"/>
</dbReference>
<protein>
    <submittedName>
        <fullName evidence="1">Uncharacterized protein</fullName>
    </submittedName>
</protein>
<dbReference type="EMBL" id="JAWCTQ010000062">
    <property type="protein sequence ID" value="MDT9686333.1"/>
    <property type="molecule type" value="Genomic_DNA"/>
</dbReference>
<name>A0ABU3QU66_9ACTN</name>
<dbReference type="Proteomes" id="UP001250181">
    <property type="component" value="Unassembled WGS sequence"/>
</dbReference>
<sequence length="151" mass="16391">MLFEPTDVVVRVALNTPDADSAEAAMAVWLPLVTELAPLAVEFEAADPAGLRRGFLAELLLVLPPAEAAGPEQVLRATTAPLIRRLGMDPGAFEVEEGLPTTLGDVHVPWEVWERRATAFGAYALYARIGADPFDVDYVDDEDDEDDDEDL</sequence>
<evidence type="ECO:0000313" key="1">
    <source>
        <dbReference type="EMBL" id="MDT9686333.1"/>
    </source>
</evidence>
<evidence type="ECO:0000313" key="2">
    <source>
        <dbReference type="Proteomes" id="UP001250181"/>
    </source>
</evidence>
<organism evidence="1 2">
    <name type="scientific">Streptomyces tamarix</name>
    <dbReference type="NCBI Taxonomy" id="3078565"/>
    <lineage>
        <taxon>Bacteria</taxon>
        <taxon>Bacillati</taxon>
        <taxon>Actinomycetota</taxon>
        <taxon>Actinomycetes</taxon>
        <taxon>Kitasatosporales</taxon>
        <taxon>Streptomycetaceae</taxon>
        <taxon>Streptomyces</taxon>
    </lineage>
</organism>
<comment type="caution">
    <text evidence="1">The sequence shown here is derived from an EMBL/GenBank/DDBJ whole genome shotgun (WGS) entry which is preliminary data.</text>
</comment>